<organism evidence="1">
    <name type="scientific">Anguilla anguilla</name>
    <name type="common">European freshwater eel</name>
    <name type="synonym">Muraena anguilla</name>
    <dbReference type="NCBI Taxonomy" id="7936"/>
    <lineage>
        <taxon>Eukaryota</taxon>
        <taxon>Metazoa</taxon>
        <taxon>Chordata</taxon>
        <taxon>Craniata</taxon>
        <taxon>Vertebrata</taxon>
        <taxon>Euteleostomi</taxon>
        <taxon>Actinopterygii</taxon>
        <taxon>Neopterygii</taxon>
        <taxon>Teleostei</taxon>
        <taxon>Anguilliformes</taxon>
        <taxon>Anguillidae</taxon>
        <taxon>Anguilla</taxon>
    </lineage>
</organism>
<protein>
    <submittedName>
        <fullName evidence="1">Uncharacterized protein</fullName>
    </submittedName>
</protein>
<proteinExistence type="predicted"/>
<evidence type="ECO:0000313" key="1">
    <source>
        <dbReference type="EMBL" id="JAH04941.1"/>
    </source>
</evidence>
<dbReference type="EMBL" id="GBXM01103636">
    <property type="protein sequence ID" value="JAH04941.1"/>
    <property type="molecule type" value="Transcribed_RNA"/>
</dbReference>
<name>A0A0E9PJY3_ANGAN</name>
<accession>A0A0E9PJY3</accession>
<sequence>MSSFEREEQEVSWRK</sequence>
<reference evidence="1" key="1">
    <citation type="submission" date="2014-11" db="EMBL/GenBank/DDBJ databases">
        <authorList>
            <person name="Amaro Gonzalez C."/>
        </authorList>
    </citation>
    <scope>NUCLEOTIDE SEQUENCE</scope>
</reference>
<reference evidence="1" key="2">
    <citation type="journal article" date="2015" name="Fish Shellfish Immunol.">
        <title>Early steps in the European eel (Anguilla anguilla)-Vibrio vulnificus interaction in the gills: Role of the RtxA13 toxin.</title>
        <authorList>
            <person name="Callol A."/>
            <person name="Pajuelo D."/>
            <person name="Ebbesson L."/>
            <person name="Teles M."/>
            <person name="MacKenzie S."/>
            <person name="Amaro C."/>
        </authorList>
    </citation>
    <scope>NUCLEOTIDE SEQUENCE</scope>
</reference>